<protein>
    <submittedName>
        <fullName evidence="2">Vacuolar protein sorting-associated protein 13</fullName>
    </submittedName>
</protein>
<evidence type="ECO:0000313" key="2">
    <source>
        <dbReference type="EMBL" id="TID15337.1"/>
    </source>
</evidence>
<gene>
    <name evidence="2" type="ORF">E6O75_ATG08590</name>
</gene>
<dbReference type="STRING" id="86259.A0A4Z1NWG2"/>
<evidence type="ECO:0000256" key="1">
    <source>
        <dbReference type="SAM" id="MobiDB-lite"/>
    </source>
</evidence>
<accession>A0A4Z1NWG2</accession>
<feature type="compositionally biased region" description="Basic residues" evidence="1">
    <location>
        <begin position="40"/>
        <end position="50"/>
    </location>
</feature>
<feature type="compositionally biased region" description="Low complexity" evidence="1">
    <location>
        <begin position="25"/>
        <end position="37"/>
    </location>
</feature>
<name>A0A4Z1NWG2_9PEZI</name>
<sequence>MDSGISLPPPTESLMQLPEGRKLKPLPLSSLPSLPQPTRAHPRHELRRRNSPTSSGDFESFSPRSPCRSPCLSPCLSPLSPLSPAGAAPAVQRVSRWPMEIKVDGPVVVIEKEREAKEEEEKVEEEKIVEENEGETYTLTLLTTPSLTNNASKLSLQPPTSPSPNVILFPTLPASKSAQIQGHLSLLADKIKAFEVSTGRPTKTHTGQILLGVSQGEREIRRLFVSLRTNWWTLLNEDDRAYQGVGWSLFNDRDHVDIGSVDEIERAVRDAGEVRGWATGLCLWKKREEGWVVEKEFGFQVDDRMVDKSLRVKVRSLMSPSAEDLALKRASSVERRPVSV</sequence>
<keyword evidence="3" id="KW-1185">Reference proteome</keyword>
<dbReference type="EMBL" id="SNSC02000021">
    <property type="protein sequence ID" value="TID15337.1"/>
    <property type="molecule type" value="Genomic_DNA"/>
</dbReference>
<feature type="region of interest" description="Disordered" evidence="1">
    <location>
        <begin position="1"/>
        <end position="66"/>
    </location>
</feature>
<reference evidence="2 3" key="1">
    <citation type="submission" date="2019-04" db="EMBL/GenBank/DDBJ databases">
        <title>High contiguity whole genome sequence and gene annotation resource for two Venturia nashicola isolates.</title>
        <authorList>
            <person name="Prokchorchik M."/>
            <person name="Won K."/>
            <person name="Lee Y."/>
            <person name="Choi E.D."/>
            <person name="Segonzac C."/>
            <person name="Sohn K.H."/>
        </authorList>
    </citation>
    <scope>NUCLEOTIDE SEQUENCE [LARGE SCALE GENOMIC DNA]</scope>
    <source>
        <strain evidence="2 3">PRI2</strain>
    </source>
</reference>
<dbReference type="Proteomes" id="UP000298493">
    <property type="component" value="Unassembled WGS sequence"/>
</dbReference>
<comment type="caution">
    <text evidence="2">The sequence shown here is derived from an EMBL/GenBank/DDBJ whole genome shotgun (WGS) entry which is preliminary data.</text>
</comment>
<proteinExistence type="predicted"/>
<evidence type="ECO:0000313" key="3">
    <source>
        <dbReference type="Proteomes" id="UP000298493"/>
    </source>
</evidence>
<dbReference type="AlphaFoldDB" id="A0A4Z1NWG2"/>
<organism evidence="2 3">
    <name type="scientific">Venturia nashicola</name>
    <dbReference type="NCBI Taxonomy" id="86259"/>
    <lineage>
        <taxon>Eukaryota</taxon>
        <taxon>Fungi</taxon>
        <taxon>Dikarya</taxon>
        <taxon>Ascomycota</taxon>
        <taxon>Pezizomycotina</taxon>
        <taxon>Dothideomycetes</taxon>
        <taxon>Pleosporomycetidae</taxon>
        <taxon>Venturiales</taxon>
        <taxon>Venturiaceae</taxon>
        <taxon>Venturia</taxon>
    </lineage>
</organism>